<evidence type="ECO:0000313" key="1">
    <source>
        <dbReference type="EMBL" id="KAF2475818.1"/>
    </source>
</evidence>
<keyword evidence="2" id="KW-1185">Reference proteome</keyword>
<reference evidence="1" key="1">
    <citation type="journal article" date="2020" name="Stud. Mycol.">
        <title>101 Dothideomycetes genomes: a test case for predicting lifestyles and emergence of pathogens.</title>
        <authorList>
            <person name="Haridas S."/>
            <person name="Albert R."/>
            <person name="Binder M."/>
            <person name="Bloem J."/>
            <person name="Labutti K."/>
            <person name="Salamov A."/>
            <person name="Andreopoulos B."/>
            <person name="Baker S."/>
            <person name="Barry K."/>
            <person name="Bills G."/>
            <person name="Bluhm B."/>
            <person name="Cannon C."/>
            <person name="Castanera R."/>
            <person name="Culley D."/>
            <person name="Daum C."/>
            <person name="Ezra D."/>
            <person name="Gonzalez J."/>
            <person name="Henrissat B."/>
            <person name="Kuo A."/>
            <person name="Liang C."/>
            <person name="Lipzen A."/>
            <person name="Lutzoni F."/>
            <person name="Magnuson J."/>
            <person name="Mondo S."/>
            <person name="Nolan M."/>
            <person name="Ohm R."/>
            <person name="Pangilinan J."/>
            <person name="Park H.-J."/>
            <person name="Ramirez L."/>
            <person name="Alfaro M."/>
            <person name="Sun H."/>
            <person name="Tritt A."/>
            <person name="Yoshinaga Y."/>
            <person name="Zwiers L.-H."/>
            <person name="Turgeon B."/>
            <person name="Goodwin S."/>
            <person name="Spatafora J."/>
            <person name="Crous P."/>
            <person name="Grigoriev I."/>
        </authorList>
    </citation>
    <scope>NUCLEOTIDE SEQUENCE</scope>
    <source>
        <strain evidence="1">ATCC 200398</strain>
    </source>
</reference>
<organism evidence="1 2">
    <name type="scientific">Lindgomyces ingoldianus</name>
    <dbReference type="NCBI Taxonomy" id="673940"/>
    <lineage>
        <taxon>Eukaryota</taxon>
        <taxon>Fungi</taxon>
        <taxon>Dikarya</taxon>
        <taxon>Ascomycota</taxon>
        <taxon>Pezizomycotina</taxon>
        <taxon>Dothideomycetes</taxon>
        <taxon>Pleosporomycetidae</taxon>
        <taxon>Pleosporales</taxon>
        <taxon>Lindgomycetaceae</taxon>
        <taxon>Lindgomyces</taxon>
    </lineage>
</organism>
<accession>A0ACB6R919</accession>
<evidence type="ECO:0000313" key="2">
    <source>
        <dbReference type="Proteomes" id="UP000799755"/>
    </source>
</evidence>
<protein>
    <submittedName>
        <fullName evidence="1">Uncharacterized protein</fullName>
    </submittedName>
</protein>
<gene>
    <name evidence="1" type="ORF">BDR25DRAFT_350099</name>
</gene>
<name>A0ACB6R919_9PLEO</name>
<sequence length="352" mass="39585">MTEFLRRAYLYLQVIAHVRDVVEFLLSPRAPLRAMQSLQDVASHINRHICSLEEAMIYEWSVIFWSEVPSVGGSVGAVAAVGVVSFQYLVRLSLFDKPFRLSIVANVIQPLSIVFNNLVEFLRGGHPQHYMKALVRFSLCLTSIPVWLETGHAEKTNRIDQKYFSDSLTTGAKAAHFCEADLRHRDNVLICGQLAFLFSAVHTVTGLLYTYFTMDYHGRARLSWAQPQRSKRSWVIQLSLPRGIPDLVGFNLPNSRRPINHQPQNATIIKPTLRCSSFLKLLFQNISRVPPNHCAITNFAMSFSFGDIGGRPDSLRSSAYNLIVLSGALAASSRLQRAPSHWNTKVAMNRAS</sequence>
<comment type="caution">
    <text evidence="1">The sequence shown here is derived from an EMBL/GenBank/DDBJ whole genome shotgun (WGS) entry which is preliminary data.</text>
</comment>
<proteinExistence type="predicted"/>
<dbReference type="EMBL" id="MU003495">
    <property type="protein sequence ID" value="KAF2475818.1"/>
    <property type="molecule type" value="Genomic_DNA"/>
</dbReference>
<dbReference type="Proteomes" id="UP000799755">
    <property type="component" value="Unassembled WGS sequence"/>
</dbReference>